<dbReference type="GO" id="GO:0006189">
    <property type="term" value="P:'de novo' IMP biosynthetic process"/>
    <property type="evidence" value="ECO:0007669"/>
    <property type="project" value="TreeGrafter"/>
</dbReference>
<feature type="compositionally biased region" description="Basic and acidic residues" evidence="5">
    <location>
        <begin position="288"/>
        <end position="308"/>
    </location>
</feature>
<dbReference type="SUPFAM" id="SSF53328">
    <property type="entry name" value="Formyltransferase"/>
    <property type="match status" value="1"/>
</dbReference>
<evidence type="ECO:0000313" key="7">
    <source>
        <dbReference type="EMBL" id="MBB4700603.1"/>
    </source>
</evidence>
<evidence type="ECO:0000256" key="4">
    <source>
        <dbReference type="ARBA" id="ARBA00022755"/>
    </source>
</evidence>
<dbReference type="InterPro" id="IPR036477">
    <property type="entry name" value="Formyl_transf_N_sf"/>
</dbReference>
<accession>A0A7W7D5H1</accession>
<comment type="caution">
    <text evidence="7">The sequence shown here is derived from an EMBL/GenBank/DDBJ whole genome shotgun (WGS) entry which is preliminary data.</text>
</comment>
<evidence type="ECO:0000256" key="2">
    <source>
        <dbReference type="ARBA" id="ARBA00012254"/>
    </source>
</evidence>
<organism evidence="7 8">
    <name type="scientific">Sphaerisporangium siamense</name>
    <dbReference type="NCBI Taxonomy" id="795645"/>
    <lineage>
        <taxon>Bacteria</taxon>
        <taxon>Bacillati</taxon>
        <taxon>Actinomycetota</taxon>
        <taxon>Actinomycetes</taxon>
        <taxon>Streptosporangiales</taxon>
        <taxon>Streptosporangiaceae</taxon>
        <taxon>Sphaerisporangium</taxon>
    </lineage>
</organism>
<gene>
    <name evidence="7" type="ORF">BJ982_002147</name>
</gene>
<evidence type="ECO:0000259" key="6">
    <source>
        <dbReference type="Pfam" id="PF00551"/>
    </source>
</evidence>
<comment type="pathway">
    <text evidence="1">Purine metabolism; IMP biosynthesis via de novo pathway; N(2)-formyl-N(1)-(5-phospho-D-ribosyl)glycinamide from N(1)-(5-phospho-D-ribosyl)glycinamide (10-formyl THF route): step 1/1.</text>
</comment>
<dbReference type="EC" id="2.1.2.2" evidence="2"/>
<keyword evidence="4" id="KW-0658">Purine biosynthesis</keyword>
<evidence type="ECO:0000256" key="3">
    <source>
        <dbReference type="ARBA" id="ARBA00022679"/>
    </source>
</evidence>
<keyword evidence="8" id="KW-1185">Reference proteome</keyword>
<keyword evidence="3 7" id="KW-0808">Transferase</keyword>
<dbReference type="Proteomes" id="UP000542210">
    <property type="component" value="Unassembled WGS sequence"/>
</dbReference>
<dbReference type="EMBL" id="JACHND010000001">
    <property type="protein sequence ID" value="MBB4700603.1"/>
    <property type="molecule type" value="Genomic_DNA"/>
</dbReference>
<dbReference type="Gene3D" id="3.40.50.170">
    <property type="entry name" value="Formyl transferase, N-terminal domain"/>
    <property type="match status" value="1"/>
</dbReference>
<evidence type="ECO:0000256" key="1">
    <source>
        <dbReference type="ARBA" id="ARBA00005054"/>
    </source>
</evidence>
<feature type="domain" description="Formyl transferase N-terminal" evidence="6">
    <location>
        <begin position="16"/>
        <end position="194"/>
    </location>
</feature>
<reference evidence="7 8" key="1">
    <citation type="submission" date="2020-08" db="EMBL/GenBank/DDBJ databases">
        <title>Sequencing the genomes of 1000 actinobacteria strains.</title>
        <authorList>
            <person name="Klenk H.-P."/>
        </authorList>
    </citation>
    <scope>NUCLEOTIDE SEQUENCE [LARGE SCALE GENOMIC DNA]</scope>
    <source>
        <strain evidence="7 8">DSM 45784</strain>
    </source>
</reference>
<feature type="compositionally biased region" description="Basic and acidic residues" evidence="5">
    <location>
        <begin position="206"/>
        <end position="222"/>
    </location>
</feature>
<name>A0A7W7D5H1_9ACTN</name>
<feature type="region of interest" description="Disordered" evidence="5">
    <location>
        <begin position="191"/>
        <end position="222"/>
    </location>
</feature>
<protein>
    <recommendedName>
        <fullName evidence="2">phosphoribosylglycinamide formyltransferase 1</fullName>
        <ecNumber evidence="2">2.1.2.2</ecNumber>
    </recommendedName>
</protein>
<dbReference type="AlphaFoldDB" id="A0A7W7D5H1"/>
<evidence type="ECO:0000256" key="5">
    <source>
        <dbReference type="SAM" id="MobiDB-lite"/>
    </source>
</evidence>
<dbReference type="Pfam" id="PF00551">
    <property type="entry name" value="Formyl_trans_N"/>
    <property type="match status" value="1"/>
</dbReference>
<dbReference type="PANTHER" id="PTHR43369:SF2">
    <property type="entry name" value="PHOSPHORIBOSYLGLYCINAMIDE FORMYLTRANSFERASE"/>
    <property type="match status" value="1"/>
</dbReference>
<dbReference type="RefSeq" id="WP_184878988.1">
    <property type="nucleotide sequence ID" value="NZ_BOOV01000039.1"/>
</dbReference>
<dbReference type="GO" id="GO:0004644">
    <property type="term" value="F:phosphoribosylglycinamide formyltransferase activity"/>
    <property type="evidence" value="ECO:0007669"/>
    <property type="project" value="UniProtKB-EC"/>
</dbReference>
<dbReference type="InterPro" id="IPR002376">
    <property type="entry name" value="Formyl_transf_N"/>
</dbReference>
<proteinExistence type="predicted"/>
<dbReference type="GO" id="GO:0005829">
    <property type="term" value="C:cytosol"/>
    <property type="evidence" value="ECO:0007669"/>
    <property type="project" value="TreeGrafter"/>
</dbReference>
<dbReference type="PANTHER" id="PTHR43369">
    <property type="entry name" value="PHOSPHORIBOSYLGLYCINAMIDE FORMYLTRANSFERASE"/>
    <property type="match status" value="1"/>
</dbReference>
<sequence length="314" mass="33575">MPAVTPLLAGRPRPLRVMALVSATGANLTTTLDLAAERPDLLRVVLVASDRERAGALDVAARAGVPTWPGRFAAECGGHRACVTEEDRAAYRARAEAFHDRLLARVRDFERADGEIDLVVLAYHRWIHGRFLAHFRNRIINQHPGDLASLDGSGARALVGMDPVGVALRRGDTATRTSTFLVDDTHDGGPVLARGPALEYHGPRPPSREDVDAHERRQKAHSDRPVLRWVLTALAEGRLALDPSRPRPDGTAAVLLDGAETPPGGHDLAGDLAQAADPARLVSPARAAGRDPERAAGRDHGHEQDRAGTKAGAS</sequence>
<feature type="region of interest" description="Disordered" evidence="5">
    <location>
        <begin position="241"/>
        <end position="314"/>
    </location>
</feature>
<evidence type="ECO:0000313" key="8">
    <source>
        <dbReference type="Proteomes" id="UP000542210"/>
    </source>
</evidence>